<sequence>YDLTQHENDDCEEISDDNSDDQFQLVPLDEEIIQCVSENLELLRLPCFAHTLQLVVNDGIKHAANATAALTKVAKIAKFSHSSTLFAEELENLKKTIPRATQCRWNSQFLTVVAVSDIPLKTLNDILIKLDKKELCITEKNKEVLDEFMTLLYLFNEATVLIQADQTVTISMVGPILLNLLSDLELERKKSERVYLMCDALISSLKTRFGGFYKHFSIDTDNCKVKINSDN</sequence>
<evidence type="ECO:0008006" key="4">
    <source>
        <dbReference type="Google" id="ProtNLM"/>
    </source>
</evidence>
<feature type="non-terminal residue" evidence="1">
    <location>
        <position position="231"/>
    </location>
</feature>
<evidence type="ECO:0000313" key="3">
    <source>
        <dbReference type="Proteomes" id="UP000663824"/>
    </source>
</evidence>
<feature type="non-terminal residue" evidence="1">
    <location>
        <position position="1"/>
    </location>
</feature>
<evidence type="ECO:0000313" key="1">
    <source>
        <dbReference type="EMBL" id="CAF1933441.1"/>
    </source>
</evidence>
<dbReference type="AlphaFoldDB" id="A0A816L9L1"/>
<proteinExistence type="predicted"/>
<gene>
    <name evidence="1" type="ORF">MBJ925_LOCUS4634</name>
    <name evidence="2" type="ORF">SMN809_LOCUS56445</name>
</gene>
<dbReference type="InterPro" id="IPR012337">
    <property type="entry name" value="RNaseH-like_sf"/>
</dbReference>
<dbReference type="PANTHER" id="PTHR23272:SF161">
    <property type="entry name" value="ZINC FINGER BED DOMAIN-CONTAINING PROTEIN RICESLEEPER 1-LIKE"/>
    <property type="match status" value="1"/>
</dbReference>
<name>A0A816L9L1_9BILA</name>
<dbReference type="Proteomes" id="UP000676336">
    <property type="component" value="Unassembled WGS sequence"/>
</dbReference>
<accession>A0A816L9L1</accession>
<protein>
    <recommendedName>
        <fullName evidence="4">Zinc finger BED domain-containing protein 4</fullName>
    </recommendedName>
</protein>
<reference evidence="1" key="1">
    <citation type="submission" date="2021-02" db="EMBL/GenBank/DDBJ databases">
        <authorList>
            <person name="Nowell W R."/>
        </authorList>
    </citation>
    <scope>NUCLEOTIDE SEQUENCE</scope>
</reference>
<dbReference type="SUPFAM" id="SSF53098">
    <property type="entry name" value="Ribonuclease H-like"/>
    <property type="match status" value="1"/>
</dbReference>
<dbReference type="EMBL" id="CAJOBI010201752">
    <property type="protein sequence ID" value="CAF4993813.1"/>
    <property type="molecule type" value="Genomic_DNA"/>
</dbReference>
<evidence type="ECO:0000313" key="2">
    <source>
        <dbReference type="EMBL" id="CAF4993813.1"/>
    </source>
</evidence>
<organism evidence="1 3">
    <name type="scientific">Rotaria magnacalcarata</name>
    <dbReference type="NCBI Taxonomy" id="392030"/>
    <lineage>
        <taxon>Eukaryota</taxon>
        <taxon>Metazoa</taxon>
        <taxon>Spiralia</taxon>
        <taxon>Gnathifera</taxon>
        <taxon>Rotifera</taxon>
        <taxon>Eurotatoria</taxon>
        <taxon>Bdelloidea</taxon>
        <taxon>Philodinida</taxon>
        <taxon>Philodinidae</taxon>
        <taxon>Rotaria</taxon>
    </lineage>
</organism>
<dbReference type="PANTHER" id="PTHR23272">
    <property type="entry name" value="BED FINGER-RELATED"/>
    <property type="match status" value="1"/>
</dbReference>
<comment type="caution">
    <text evidence="1">The sequence shown here is derived from an EMBL/GenBank/DDBJ whole genome shotgun (WGS) entry which is preliminary data.</text>
</comment>
<dbReference type="EMBL" id="CAJNRE010000899">
    <property type="protein sequence ID" value="CAF1933441.1"/>
    <property type="molecule type" value="Genomic_DNA"/>
</dbReference>
<dbReference type="Proteomes" id="UP000663824">
    <property type="component" value="Unassembled WGS sequence"/>
</dbReference>